<dbReference type="EMBL" id="JAWDIE010000013">
    <property type="protein sequence ID" value="MEJ7138665.1"/>
    <property type="molecule type" value="Genomic_DNA"/>
</dbReference>
<reference evidence="1" key="1">
    <citation type="submission" date="2023-10" db="EMBL/GenBank/DDBJ databases">
        <title>Amphibacter perezi, gen. nov., sp. nov. a novel taxa of the family Comamonadaceae, class Betaproteobacteria isolated from the skin microbiota of Pelophylax perezi from different populations.</title>
        <authorList>
            <person name="Costa S."/>
            <person name="Proenca D.N."/>
            <person name="Lopes I."/>
            <person name="Morais P.V."/>
        </authorList>
    </citation>
    <scope>NUCLEOTIDE SEQUENCE</scope>
    <source>
        <strain evidence="1">SL12-8</strain>
    </source>
</reference>
<evidence type="ECO:0000313" key="2">
    <source>
        <dbReference type="Proteomes" id="UP001364695"/>
    </source>
</evidence>
<keyword evidence="2" id="KW-1185">Reference proteome</keyword>
<protein>
    <submittedName>
        <fullName evidence="1">tRNA (Adenosine(37)-N6)-dimethylallyltransferase MiaA</fullName>
        <ecNumber evidence="1">2.5.1.75</ecNumber>
    </submittedName>
</protein>
<organism evidence="1 2">
    <name type="scientific">Amphibiibacter pelophylacis</name>
    <dbReference type="NCBI Taxonomy" id="1799477"/>
    <lineage>
        <taxon>Bacteria</taxon>
        <taxon>Pseudomonadati</taxon>
        <taxon>Pseudomonadota</taxon>
        <taxon>Betaproteobacteria</taxon>
        <taxon>Burkholderiales</taxon>
        <taxon>Sphaerotilaceae</taxon>
        <taxon>Amphibiibacter</taxon>
    </lineage>
</organism>
<comment type="caution">
    <text evidence="1">The sequence shown here is derived from an EMBL/GenBank/DDBJ whole genome shotgun (WGS) entry which is preliminary data.</text>
</comment>
<proteinExistence type="predicted"/>
<accession>A0ACC6P387</accession>
<sequence length="351" mass="38322">MNVSDASRLPALILTGPTACGKSALAVRLAQAMAAQRPVEIISVDSALVYRGMDIGTAKPTLDERGGVPHHLIDLLEPTQAYSAAQFVRDAQRLITEVHARGAFPLLVGGTLLYIKALQEGLDELPPADPAMRERLDALAEQHGLAHLHRRLADVDPVTAARLPPGDSQRIQRALEVFELTGRPISAFHQREARPPGAPLAYPMLSLEFGPDDRASLHQRITRRTQTMLDAGLIDEVRTLRARGDLTPDRPSMRCVGYRQVWQALEGEAQNGTPWTATGPDGTTLPQRIAAATRQLAKRQMTWLRGMPQRQVLSADPADADSSLQQALAVLARLMQLPRTVAPTEPHRQTP</sequence>
<name>A0ACC6P387_9BURK</name>
<gene>
    <name evidence="1" type="primary">miaA</name>
    <name evidence="1" type="ORF">RV045_09540</name>
</gene>
<keyword evidence="1" id="KW-0808">Transferase</keyword>
<dbReference type="EC" id="2.5.1.75" evidence="1"/>
<dbReference type="Proteomes" id="UP001364695">
    <property type="component" value="Unassembled WGS sequence"/>
</dbReference>
<evidence type="ECO:0000313" key="1">
    <source>
        <dbReference type="EMBL" id="MEJ7138665.1"/>
    </source>
</evidence>